<dbReference type="InterPro" id="IPR007891">
    <property type="entry name" value="CHASE3"/>
</dbReference>
<dbReference type="Gene3D" id="3.30.565.10">
    <property type="entry name" value="Histidine kinase-like ATPase, C-terminal domain"/>
    <property type="match status" value="1"/>
</dbReference>
<dbReference type="Pfam" id="PF05227">
    <property type="entry name" value="CHASE3"/>
    <property type="match status" value="1"/>
</dbReference>
<dbReference type="EMBL" id="MQWB01000001">
    <property type="protein sequence ID" value="OZC04495.1"/>
    <property type="molecule type" value="Genomic_DNA"/>
</dbReference>
<reference evidence="6 7" key="1">
    <citation type="submission" date="2016-11" db="EMBL/GenBank/DDBJ databases">
        <title>Study of marine rhodopsin-containing bacteria.</title>
        <authorList>
            <person name="Yoshizawa S."/>
            <person name="Kumagai Y."/>
            <person name="Kogure K."/>
        </authorList>
    </citation>
    <scope>NUCLEOTIDE SEQUENCE [LARGE SCALE GENOMIC DNA]</scope>
    <source>
        <strain evidence="6 7">SG-29</strain>
    </source>
</reference>
<keyword evidence="4" id="KW-1133">Transmembrane helix</keyword>
<organism evidence="6 7">
    <name type="scientific">Rubricoccus marinus</name>
    <dbReference type="NCBI Taxonomy" id="716817"/>
    <lineage>
        <taxon>Bacteria</taxon>
        <taxon>Pseudomonadati</taxon>
        <taxon>Rhodothermota</taxon>
        <taxon>Rhodothermia</taxon>
        <taxon>Rhodothermales</taxon>
        <taxon>Rubricoccaceae</taxon>
        <taxon>Rubricoccus</taxon>
    </lineage>
</organism>
<name>A0A259U391_9BACT</name>
<dbReference type="InParanoid" id="A0A259U391"/>
<accession>A0A259U391</accession>
<feature type="transmembrane region" description="Helical" evidence="4">
    <location>
        <begin position="185"/>
        <end position="207"/>
    </location>
</feature>
<dbReference type="SMART" id="SM00388">
    <property type="entry name" value="HisKA"/>
    <property type="match status" value="1"/>
</dbReference>
<dbReference type="InterPro" id="IPR004358">
    <property type="entry name" value="Sig_transdc_His_kin-like_C"/>
</dbReference>
<evidence type="ECO:0000259" key="5">
    <source>
        <dbReference type="PROSITE" id="PS50109"/>
    </source>
</evidence>
<sequence length="516" mass="56051">MTLPTPDRSLATRLAAAIFVLVLIANAAVMVQSVRTLSNGFDNATRPAEVQRTLTRLLQTLLDAETGQRGYLLTGDRSYLEPYGTAEARLESLFARLTDLVSWNELQVDRLPRLKQTIDAKMTELDQTIRLYDEQGQAAALGVVRSGAGERTMESLREQIGTMQEEARRVRAYYAAGVERARRRAWLSLLATNGALALALVLMGAAIRSNLSRREKDAALLRESNESLSTALASREAALARVQAMQGQLVQQEKLASMGRLTAGVAHEIKNPLNFVNNFAQLSTELVAEATEALARGDHDETEHILQDLRQNSAAILTHGQRADEIVQAMLIHARGVKGERSQTSLPPLISAAVAQALGPEGAPDVRIHREDDPEIGELPLVPSAVARLLINLIQNALHAVREREGMSMDAEFEPEIRITTRRETDRQRRPVAVVRVEDNGAGIPDALLPRVFEPFYTTKGPGSGTGLGLSLSYDIAVGHGGSLLAGRSERLGGAQFTLTLPLAVADADLPETLGR</sequence>
<dbReference type="PANTHER" id="PTHR43065">
    <property type="entry name" value="SENSOR HISTIDINE KINASE"/>
    <property type="match status" value="1"/>
</dbReference>
<dbReference type="CDD" id="cd19410">
    <property type="entry name" value="HK9-like_sensor"/>
    <property type="match status" value="1"/>
</dbReference>
<dbReference type="SUPFAM" id="SSF47384">
    <property type="entry name" value="Homodimeric domain of signal transducing histidine kinase"/>
    <property type="match status" value="1"/>
</dbReference>
<comment type="catalytic activity">
    <reaction evidence="1">
        <text>ATP + protein L-histidine = ADP + protein N-phospho-L-histidine.</text>
        <dbReference type="EC" id="2.7.13.3"/>
    </reaction>
</comment>
<dbReference type="Proteomes" id="UP000216446">
    <property type="component" value="Unassembled WGS sequence"/>
</dbReference>
<dbReference type="PANTHER" id="PTHR43065:SF42">
    <property type="entry name" value="TWO-COMPONENT SENSOR PPRA"/>
    <property type="match status" value="1"/>
</dbReference>
<protein>
    <recommendedName>
        <fullName evidence="2">histidine kinase</fullName>
        <ecNumber evidence="2">2.7.13.3</ecNumber>
    </recommendedName>
</protein>
<keyword evidence="7" id="KW-1185">Reference proteome</keyword>
<dbReference type="InterPro" id="IPR003594">
    <property type="entry name" value="HATPase_dom"/>
</dbReference>
<dbReference type="Gene3D" id="1.10.287.130">
    <property type="match status" value="1"/>
</dbReference>
<evidence type="ECO:0000313" key="6">
    <source>
        <dbReference type="EMBL" id="OZC04495.1"/>
    </source>
</evidence>
<evidence type="ECO:0000256" key="1">
    <source>
        <dbReference type="ARBA" id="ARBA00000085"/>
    </source>
</evidence>
<evidence type="ECO:0000256" key="4">
    <source>
        <dbReference type="SAM" id="Phobius"/>
    </source>
</evidence>
<dbReference type="RefSeq" id="WP_094551029.1">
    <property type="nucleotide sequence ID" value="NZ_MQWB01000001.1"/>
</dbReference>
<evidence type="ECO:0000313" key="7">
    <source>
        <dbReference type="Proteomes" id="UP000216446"/>
    </source>
</evidence>
<dbReference type="OrthoDB" id="1931120at2"/>
<keyword evidence="4" id="KW-0472">Membrane</keyword>
<proteinExistence type="predicted"/>
<dbReference type="PRINTS" id="PR00344">
    <property type="entry name" value="BCTRLSENSOR"/>
</dbReference>
<dbReference type="InterPro" id="IPR003661">
    <property type="entry name" value="HisK_dim/P_dom"/>
</dbReference>
<evidence type="ECO:0000256" key="2">
    <source>
        <dbReference type="ARBA" id="ARBA00012438"/>
    </source>
</evidence>
<dbReference type="AlphaFoldDB" id="A0A259U391"/>
<dbReference type="GO" id="GO:0000155">
    <property type="term" value="F:phosphorelay sensor kinase activity"/>
    <property type="evidence" value="ECO:0007669"/>
    <property type="project" value="InterPro"/>
</dbReference>
<comment type="caution">
    <text evidence="6">The sequence shown here is derived from an EMBL/GenBank/DDBJ whole genome shotgun (WGS) entry which is preliminary data.</text>
</comment>
<dbReference type="InterPro" id="IPR036097">
    <property type="entry name" value="HisK_dim/P_sf"/>
</dbReference>
<evidence type="ECO:0000256" key="3">
    <source>
        <dbReference type="ARBA" id="ARBA00022553"/>
    </source>
</evidence>
<gene>
    <name evidence="6" type="ORF">BSZ36_16840</name>
</gene>
<feature type="domain" description="Histidine kinase" evidence="5">
    <location>
        <begin position="264"/>
        <end position="505"/>
    </location>
</feature>
<dbReference type="Pfam" id="PF02518">
    <property type="entry name" value="HATPase_c"/>
    <property type="match status" value="1"/>
</dbReference>
<dbReference type="InterPro" id="IPR005467">
    <property type="entry name" value="His_kinase_dom"/>
</dbReference>
<dbReference type="SMART" id="SM00387">
    <property type="entry name" value="HATPase_c"/>
    <property type="match status" value="1"/>
</dbReference>
<dbReference type="EC" id="2.7.13.3" evidence="2"/>
<dbReference type="InterPro" id="IPR036890">
    <property type="entry name" value="HATPase_C_sf"/>
</dbReference>
<dbReference type="PROSITE" id="PS50109">
    <property type="entry name" value="HIS_KIN"/>
    <property type="match status" value="1"/>
</dbReference>
<keyword evidence="4" id="KW-0812">Transmembrane</keyword>
<dbReference type="CDD" id="cd00082">
    <property type="entry name" value="HisKA"/>
    <property type="match status" value="1"/>
</dbReference>
<dbReference type="SUPFAM" id="SSF55874">
    <property type="entry name" value="ATPase domain of HSP90 chaperone/DNA topoisomerase II/histidine kinase"/>
    <property type="match status" value="1"/>
</dbReference>
<keyword evidence="3" id="KW-0597">Phosphoprotein</keyword>